<reference evidence="8 9" key="1">
    <citation type="submission" date="2014-04" db="EMBL/GenBank/DDBJ databases">
        <authorList>
            <person name="Hornung B.V."/>
        </authorList>
    </citation>
    <scope>NUCLEOTIDE SEQUENCE [LARGE SCALE GENOMIC DNA]</scope>
    <source>
        <strain evidence="8 9">CRIB</strain>
    </source>
</reference>
<evidence type="ECO:0000256" key="1">
    <source>
        <dbReference type="ARBA" id="ARBA00004651"/>
    </source>
</evidence>
<dbReference type="PANTHER" id="PTHR42925:SF2">
    <property type="entry name" value="NA+ DRIVEN MULTIDRUG EFFLUX PUMP"/>
    <property type="match status" value="1"/>
</dbReference>
<evidence type="ECO:0000256" key="5">
    <source>
        <dbReference type="ARBA" id="ARBA00022989"/>
    </source>
</evidence>
<dbReference type="NCBIfam" id="TIGR00797">
    <property type="entry name" value="matE"/>
    <property type="match status" value="1"/>
</dbReference>
<keyword evidence="4 7" id="KW-0812">Transmembrane</keyword>
<dbReference type="InterPro" id="IPR002528">
    <property type="entry name" value="MATE_fam"/>
</dbReference>
<sequence>MITNTLSNYKKDKEFYIRLFVITLPIAMQSLITSSLNMLDTMMIGKIGELELASVGIANQYYFLFSLLTNAIAIGSGVLIAQLWGKKDTINIKRTLSRSLFYSLVLTIVFMILGLIMPNKIMAIFNNDPTVIKIGVDYLKIVVISYLFTTITFTFASGLRSIGNTRLPMLGSFIGLIVNGVLNAILIFGLLGAPKMGIKGAALATLIARIVEFLIVVGVIYTKVDVLKLRFKDMLELPKSLSITLNKVTLPILANEACWALGNITYTAIYARIGTSAAASIQICSTVMNLFMIVTFGLANAAVVIIGNEIGANRESEAISASKKISSLSFKISILLAIVLAFLSKPIVSFFNVSVEVKIASEYILYVYAFILVFKIYNAVMIVGILRGGGDATYGSILQGLTLWLIGIPLAAFAAFIIKLPIYFVVMFAAVEEIIKVFFMMKRFKSFKWIKNMVNDEQNEVLT</sequence>
<keyword evidence="5 7" id="KW-1133">Transmembrane helix</keyword>
<keyword evidence="2" id="KW-0813">Transport</keyword>
<feature type="transmembrane region" description="Helical" evidence="7">
    <location>
        <begin position="60"/>
        <end position="80"/>
    </location>
</feature>
<dbReference type="Pfam" id="PF01554">
    <property type="entry name" value="MatE"/>
    <property type="match status" value="2"/>
</dbReference>
<feature type="transmembrane region" description="Helical" evidence="7">
    <location>
        <begin position="138"/>
        <end position="158"/>
    </location>
</feature>
<dbReference type="PANTHER" id="PTHR42925">
    <property type="entry name" value="MULTIDRUG AND TOXIN EFFLUX PROTEIN MATE FAMILY"/>
    <property type="match status" value="1"/>
</dbReference>
<evidence type="ECO:0000256" key="7">
    <source>
        <dbReference type="SAM" id="Phobius"/>
    </source>
</evidence>
<evidence type="ECO:0000313" key="8">
    <source>
        <dbReference type="EMBL" id="CED94097.1"/>
    </source>
</evidence>
<dbReference type="Proteomes" id="UP000245622">
    <property type="component" value="Chromosome 1"/>
</dbReference>
<protein>
    <submittedName>
        <fullName evidence="8">Na+ driven multidrug efflux pump</fullName>
    </submittedName>
</protein>
<accession>A0A1V1I1T6</accession>
<feature type="transmembrane region" description="Helical" evidence="7">
    <location>
        <begin position="363"/>
        <end position="385"/>
    </location>
</feature>
<proteinExistence type="predicted"/>
<feature type="transmembrane region" description="Helical" evidence="7">
    <location>
        <begin position="328"/>
        <end position="351"/>
    </location>
</feature>
<organism evidence="8 9">
    <name type="scientific">Romboutsia ilealis</name>
    <dbReference type="NCBI Taxonomy" id="1115758"/>
    <lineage>
        <taxon>Bacteria</taxon>
        <taxon>Bacillati</taxon>
        <taxon>Bacillota</taxon>
        <taxon>Clostridia</taxon>
        <taxon>Peptostreptococcales</taxon>
        <taxon>Peptostreptococcaceae</taxon>
        <taxon>Romboutsia</taxon>
    </lineage>
</organism>
<dbReference type="InterPro" id="IPR048279">
    <property type="entry name" value="MdtK-like"/>
</dbReference>
<name>A0A1V1I1T6_9FIRM</name>
<keyword evidence="3" id="KW-1003">Cell membrane</keyword>
<dbReference type="GO" id="GO:0015297">
    <property type="term" value="F:antiporter activity"/>
    <property type="evidence" value="ECO:0007669"/>
    <property type="project" value="InterPro"/>
</dbReference>
<gene>
    <name evidence="8" type="ORF">CRIB_1490</name>
</gene>
<evidence type="ECO:0000313" key="9">
    <source>
        <dbReference type="Proteomes" id="UP000245622"/>
    </source>
</evidence>
<evidence type="ECO:0000256" key="2">
    <source>
        <dbReference type="ARBA" id="ARBA00022448"/>
    </source>
</evidence>
<dbReference type="AlphaFoldDB" id="A0A1V1I1T6"/>
<feature type="transmembrane region" description="Helical" evidence="7">
    <location>
        <begin position="15"/>
        <end position="39"/>
    </location>
</feature>
<dbReference type="EMBL" id="LN555523">
    <property type="protein sequence ID" value="CED94097.1"/>
    <property type="molecule type" value="Genomic_DNA"/>
</dbReference>
<dbReference type="CDD" id="cd13134">
    <property type="entry name" value="MATE_like_8"/>
    <property type="match status" value="1"/>
</dbReference>
<dbReference type="RefSeq" id="WP_180701644.1">
    <property type="nucleotide sequence ID" value="NZ_CASPYC010000118.1"/>
</dbReference>
<comment type="subcellular location">
    <subcellularLocation>
        <location evidence="1">Cell membrane</location>
        <topology evidence="1">Multi-pass membrane protein</topology>
    </subcellularLocation>
</comment>
<feature type="transmembrane region" description="Helical" evidence="7">
    <location>
        <begin position="170"/>
        <end position="193"/>
    </location>
</feature>
<keyword evidence="9" id="KW-1185">Reference proteome</keyword>
<dbReference type="KEGG" id="ril:CRIB_1490"/>
<keyword evidence="6 7" id="KW-0472">Membrane</keyword>
<evidence type="ECO:0000256" key="6">
    <source>
        <dbReference type="ARBA" id="ARBA00023136"/>
    </source>
</evidence>
<feature type="transmembrane region" description="Helical" evidence="7">
    <location>
        <begin position="397"/>
        <end position="416"/>
    </location>
</feature>
<dbReference type="InterPro" id="IPR047135">
    <property type="entry name" value="YsiQ"/>
</dbReference>
<evidence type="ECO:0000256" key="4">
    <source>
        <dbReference type="ARBA" id="ARBA00022692"/>
    </source>
</evidence>
<dbReference type="GO" id="GO:0005886">
    <property type="term" value="C:plasma membrane"/>
    <property type="evidence" value="ECO:0007669"/>
    <property type="project" value="UniProtKB-SubCell"/>
</dbReference>
<feature type="transmembrane region" description="Helical" evidence="7">
    <location>
        <begin position="200"/>
        <end position="221"/>
    </location>
</feature>
<feature type="transmembrane region" description="Helical" evidence="7">
    <location>
        <begin position="287"/>
        <end position="307"/>
    </location>
</feature>
<dbReference type="GeneID" id="82205523"/>
<feature type="transmembrane region" description="Helical" evidence="7">
    <location>
        <begin position="100"/>
        <end position="117"/>
    </location>
</feature>
<dbReference type="PIRSF" id="PIRSF006603">
    <property type="entry name" value="DinF"/>
    <property type="match status" value="1"/>
</dbReference>
<evidence type="ECO:0000256" key="3">
    <source>
        <dbReference type="ARBA" id="ARBA00022475"/>
    </source>
</evidence>
<dbReference type="GO" id="GO:0042910">
    <property type="term" value="F:xenobiotic transmembrane transporter activity"/>
    <property type="evidence" value="ECO:0007669"/>
    <property type="project" value="InterPro"/>
</dbReference>